<organism evidence="1 2">
    <name type="scientific">Cryptotermes secundus</name>
    <dbReference type="NCBI Taxonomy" id="105785"/>
    <lineage>
        <taxon>Eukaryota</taxon>
        <taxon>Metazoa</taxon>
        <taxon>Ecdysozoa</taxon>
        <taxon>Arthropoda</taxon>
        <taxon>Hexapoda</taxon>
        <taxon>Insecta</taxon>
        <taxon>Pterygota</taxon>
        <taxon>Neoptera</taxon>
        <taxon>Polyneoptera</taxon>
        <taxon>Dictyoptera</taxon>
        <taxon>Blattodea</taxon>
        <taxon>Blattoidea</taxon>
        <taxon>Termitoidae</taxon>
        <taxon>Kalotermitidae</taxon>
        <taxon>Cryptotermitinae</taxon>
        <taxon>Cryptotermes</taxon>
    </lineage>
</organism>
<reference evidence="1 2" key="1">
    <citation type="submission" date="2017-12" db="EMBL/GenBank/DDBJ databases">
        <title>Hemimetabolous genomes reveal molecular basis of termite eusociality.</title>
        <authorList>
            <person name="Harrison M.C."/>
            <person name="Jongepier E."/>
            <person name="Robertson H.M."/>
            <person name="Arning N."/>
            <person name="Bitard-Feildel T."/>
            <person name="Chao H."/>
            <person name="Childers C.P."/>
            <person name="Dinh H."/>
            <person name="Doddapaneni H."/>
            <person name="Dugan S."/>
            <person name="Gowin J."/>
            <person name="Greiner C."/>
            <person name="Han Y."/>
            <person name="Hu H."/>
            <person name="Hughes D.S.T."/>
            <person name="Huylmans A.-K."/>
            <person name="Kemena C."/>
            <person name="Kremer L.P.M."/>
            <person name="Lee S.L."/>
            <person name="Lopez-Ezquerra A."/>
            <person name="Mallet L."/>
            <person name="Monroy-Kuhn J.M."/>
            <person name="Moser A."/>
            <person name="Murali S.C."/>
            <person name="Muzny D.M."/>
            <person name="Otani S."/>
            <person name="Piulachs M.-D."/>
            <person name="Poelchau M."/>
            <person name="Qu J."/>
            <person name="Schaub F."/>
            <person name="Wada-Katsumata A."/>
            <person name="Worley K.C."/>
            <person name="Xie Q."/>
            <person name="Ylla G."/>
            <person name="Poulsen M."/>
            <person name="Gibbs R.A."/>
            <person name="Schal C."/>
            <person name="Richards S."/>
            <person name="Belles X."/>
            <person name="Korb J."/>
            <person name="Bornberg-Bauer E."/>
        </authorList>
    </citation>
    <scope>NUCLEOTIDE SEQUENCE [LARGE SCALE GENOMIC DNA]</scope>
    <source>
        <tissue evidence="1">Whole body</tissue>
    </source>
</reference>
<evidence type="ECO:0000313" key="2">
    <source>
        <dbReference type="Proteomes" id="UP000235965"/>
    </source>
</evidence>
<dbReference type="AlphaFoldDB" id="A0A2J7PND7"/>
<proteinExistence type="predicted"/>
<protein>
    <recommendedName>
        <fullName evidence="3">Endonuclease/exonuclease/phosphatase domain-containing protein</fullName>
    </recommendedName>
</protein>
<accession>A0A2J7PND7</accession>
<keyword evidence="2" id="KW-1185">Reference proteome</keyword>
<gene>
    <name evidence="1" type="ORF">B7P43_G05718</name>
</gene>
<name>A0A2J7PND7_9NEOP</name>
<dbReference type="Proteomes" id="UP000235965">
    <property type="component" value="Unassembled WGS sequence"/>
</dbReference>
<dbReference type="EMBL" id="NEVH01023954">
    <property type="protein sequence ID" value="PNF17837.1"/>
    <property type="molecule type" value="Genomic_DNA"/>
</dbReference>
<comment type="caution">
    <text evidence="1">The sequence shown here is derived from an EMBL/GenBank/DDBJ whole genome shotgun (WGS) entry which is preliminary data.</text>
</comment>
<dbReference type="InParanoid" id="A0A2J7PND7"/>
<sequence>MINSYGLQAIVDVPTRIGSRSQTAIDQIILKKGLREYKFEVSETGFSDHSAQILQVQMKQKNKNKKGQARAEGEYRMVRNYSKKTFNI</sequence>
<evidence type="ECO:0008006" key="3">
    <source>
        <dbReference type="Google" id="ProtNLM"/>
    </source>
</evidence>
<evidence type="ECO:0000313" key="1">
    <source>
        <dbReference type="EMBL" id="PNF17837.1"/>
    </source>
</evidence>